<feature type="compositionally biased region" description="Basic residues" evidence="1">
    <location>
        <begin position="13"/>
        <end position="31"/>
    </location>
</feature>
<dbReference type="VEuPathDB" id="FungiDB:PITG_20070"/>
<accession>D0P128</accession>
<dbReference type="InParanoid" id="D0P128"/>
<dbReference type="EMBL" id="DS028234">
    <property type="protein sequence ID" value="EEY53743.1"/>
    <property type="molecule type" value="Genomic_DNA"/>
</dbReference>
<proteinExistence type="predicted"/>
<dbReference type="AlphaFoldDB" id="D0P128"/>
<dbReference type="RefSeq" id="XP_002895990.1">
    <property type="nucleotide sequence ID" value="XM_002895944.1"/>
</dbReference>
<gene>
    <name evidence="2" type="ORF">PITG_20070</name>
</gene>
<dbReference type="OrthoDB" id="117697at2759"/>
<dbReference type="Proteomes" id="UP000006643">
    <property type="component" value="Unassembled WGS sequence"/>
</dbReference>
<evidence type="ECO:0000256" key="1">
    <source>
        <dbReference type="SAM" id="MobiDB-lite"/>
    </source>
</evidence>
<evidence type="ECO:0000313" key="2">
    <source>
        <dbReference type="EMBL" id="EEY53743.1"/>
    </source>
</evidence>
<keyword evidence="3" id="KW-1185">Reference proteome</keyword>
<name>D0P128_PHYIT</name>
<sequence length="176" mass="19157">MTTVVKQTQLGKGKTKGSHKHSTTQTRKRQRSLAELMDGATADDESSCAGAAGKSTADGDANPDPTRTSTTRGGSKRSRSQAARNHNALVSRAYIEKLVAYSPVQEVWLKDSVYSDVGSAYIVGRTALCHADQSEIEVQEDASDIEAVENEEEESFHRYDPEFVFPSSMTKVEAIN</sequence>
<evidence type="ECO:0000313" key="3">
    <source>
        <dbReference type="Proteomes" id="UP000006643"/>
    </source>
</evidence>
<reference evidence="3" key="1">
    <citation type="journal article" date="2009" name="Nature">
        <title>Genome sequence and analysis of the Irish potato famine pathogen Phytophthora infestans.</title>
        <authorList>
            <consortium name="The Broad Institute Genome Sequencing Platform"/>
            <person name="Haas B.J."/>
            <person name="Kamoun S."/>
            <person name="Zody M.C."/>
            <person name="Jiang R.H."/>
            <person name="Handsaker R.E."/>
            <person name="Cano L.M."/>
            <person name="Grabherr M."/>
            <person name="Kodira C.D."/>
            <person name="Raffaele S."/>
            <person name="Torto-Alalibo T."/>
            <person name="Bozkurt T.O."/>
            <person name="Ah-Fong A.M."/>
            <person name="Alvarado L."/>
            <person name="Anderson V.L."/>
            <person name="Armstrong M.R."/>
            <person name="Avrova A."/>
            <person name="Baxter L."/>
            <person name="Beynon J."/>
            <person name="Boevink P.C."/>
            <person name="Bollmann S.R."/>
            <person name="Bos J.I."/>
            <person name="Bulone V."/>
            <person name="Cai G."/>
            <person name="Cakir C."/>
            <person name="Carrington J.C."/>
            <person name="Chawner M."/>
            <person name="Conti L."/>
            <person name="Costanzo S."/>
            <person name="Ewan R."/>
            <person name="Fahlgren N."/>
            <person name="Fischbach M.A."/>
            <person name="Fugelstad J."/>
            <person name="Gilroy E.M."/>
            <person name="Gnerre S."/>
            <person name="Green P.J."/>
            <person name="Grenville-Briggs L.J."/>
            <person name="Griffith J."/>
            <person name="Grunwald N.J."/>
            <person name="Horn K."/>
            <person name="Horner N.R."/>
            <person name="Hu C.H."/>
            <person name="Huitema E."/>
            <person name="Jeong D.H."/>
            <person name="Jones A.M."/>
            <person name="Jones J.D."/>
            <person name="Jones R.W."/>
            <person name="Karlsson E.K."/>
            <person name="Kunjeti S.G."/>
            <person name="Lamour K."/>
            <person name="Liu Z."/>
            <person name="Ma L."/>
            <person name="Maclean D."/>
            <person name="Chibucos M.C."/>
            <person name="McDonald H."/>
            <person name="McWalters J."/>
            <person name="Meijer H.J."/>
            <person name="Morgan W."/>
            <person name="Morris P.F."/>
            <person name="Munro C.A."/>
            <person name="O'Neill K."/>
            <person name="Ospina-Giraldo M."/>
            <person name="Pinzon A."/>
            <person name="Pritchard L."/>
            <person name="Ramsahoye B."/>
            <person name="Ren Q."/>
            <person name="Restrepo S."/>
            <person name="Roy S."/>
            <person name="Sadanandom A."/>
            <person name="Savidor A."/>
            <person name="Schornack S."/>
            <person name="Schwartz D.C."/>
            <person name="Schumann U.D."/>
            <person name="Schwessinger B."/>
            <person name="Seyer L."/>
            <person name="Sharpe T."/>
            <person name="Silvar C."/>
            <person name="Song J."/>
            <person name="Studholme D.J."/>
            <person name="Sykes S."/>
            <person name="Thines M."/>
            <person name="van de Vondervoort P.J."/>
            <person name="Phuntumart V."/>
            <person name="Wawra S."/>
            <person name="Weide R."/>
            <person name="Win J."/>
            <person name="Young C."/>
            <person name="Zhou S."/>
            <person name="Fry W."/>
            <person name="Meyers B.C."/>
            <person name="van West P."/>
            <person name="Ristaino J."/>
            <person name="Govers F."/>
            <person name="Birch P.R."/>
            <person name="Whisson S.C."/>
            <person name="Judelson H.S."/>
            <person name="Nusbaum C."/>
        </authorList>
    </citation>
    <scope>NUCLEOTIDE SEQUENCE [LARGE SCALE GENOMIC DNA]</scope>
    <source>
        <strain evidence="3">T30-4</strain>
    </source>
</reference>
<organism evidence="2 3">
    <name type="scientific">Phytophthora infestans (strain T30-4)</name>
    <name type="common">Potato late blight agent</name>
    <dbReference type="NCBI Taxonomy" id="403677"/>
    <lineage>
        <taxon>Eukaryota</taxon>
        <taxon>Sar</taxon>
        <taxon>Stramenopiles</taxon>
        <taxon>Oomycota</taxon>
        <taxon>Peronosporomycetes</taxon>
        <taxon>Peronosporales</taxon>
        <taxon>Peronosporaceae</taxon>
        <taxon>Phytophthora</taxon>
    </lineage>
</organism>
<feature type="compositionally biased region" description="Low complexity" evidence="1">
    <location>
        <begin position="1"/>
        <end position="12"/>
    </location>
</feature>
<dbReference type="HOGENOM" id="CLU_1528113_0_0_1"/>
<feature type="region of interest" description="Disordered" evidence="1">
    <location>
        <begin position="1"/>
        <end position="86"/>
    </location>
</feature>
<protein>
    <submittedName>
        <fullName evidence="2">Uncharacterized protein</fullName>
    </submittedName>
</protein>
<dbReference type="GeneID" id="9470040"/>
<dbReference type="KEGG" id="pif:PITG_20070"/>